<dbReference type="PROSITE" id="PS52050">
    <property type="entry name" value="WYL"/>
    <property type="match status" value="1"/>
</dbReference>
<feature type="domain" description="WYL" evidence="1">
    <location>
        <begin position="138"/>
        <end position="196"/>
    </location>
</feature>
<evidence type="ECO:0000259" key="1">
    <source>
        <dbReference type="Pfam" id="PF13280"/>
    </source>
</evidence>
<dbReference type="InterPro" id="IPR057727">
    <property type="entry name" value="WCX_dom"/>
</dbReference>
<evidence type="ECO:0000313" key="3">
    <source>
        <dbReference type="EMBL" id="SVA19003.1"/>
    </source>
</evidence>
<protein>
    <submittedName>
        <fullName evidence="3">Uncharacterized protein</fullName>
    </submittedName>
</protein>
<dbReference type="PANTHER" id="PTHR34580">
    <property type="match status" value="1"/>
</dbReference>
<dbReference type="InterPro" id="IPR026881">
    <property type="entry name" value="WYL_dom"/>
</dbReference>
<dbReference type="PANTHER" id="PTHR34580:SF1">
    <property type="entry name" value="PROTEIN PAFC"/>
    <property type="match status" value="1"/>
</dbReference>
<dbReference type="InterPro" id="IPR051534">
    <property type="entry name" value="CBASS_pafABC_assoc_protein"/>
</dbReference>
<dbReference type="Pfam" id="PF25583">
    <property type="entry name" value="WCX"/>
    <property type="match status" value="1"/>
</dbReference>
<dbReference type="EMBL" id="UINC01005092">
    <property type="protein sequence ID" value="SVA19003.1"/>
    <property type="molecule type" value="Genomic_DNA"/>
</dbReference>
<evidence type="ECO:0000259" key="2">
    <source>
        <dbReference type="Pfam" id="PF25583"/>
    </source>
</evidence>
<name>A0A381TXX0_9ZZZZ</name>
<organism evidence="3">
    <name type="scientific">marine metagenome</name>
    <dbReference type="NCBI Taxonomy" id="408172"/>
    <lineage>
        <taxon>unclassified sequences</taxon>
        <taxon>metagenomes</taxon>
        <taxon>ecological metagenomes</taxon>
    </lineage>
</organism>
<reference evidence="3" key="1">
    <citation type="submission" date="2018-05" db="EMBL/GenBank/DDBJ databases">
        <authorList>
            <person name="Lanie J.A."/>
            <person name="Ng W.-L."/>
            <person name="Kazmierczak K.M."/>
            <person name="Andrzejewski T.M."/>
            <person name="Davidsen T.M."/>
            <person name="Wayne K.J."/>
            <person name="Tettelin H."/>
            <person name="Glass J.I."/>
            <person name="Rusch D."/>
            <person name="Podicherti R."/>
            <person name="Tsui H.-C.T."/>
            <person name="Winkler M.E."/>
        </authorList>
    </citation>
    <scope>NUCLEOTIDE SEQUENCE</scope>
</reference>
<feature type="non-terminal residue" evidence="3">
    <location>
        <position position="1"/>
    </location>
</feature>
<feature type="domain" description="WCX" evidence="2">
    <location>
        <begin position="230"/>
        <end position="301"/>
    </location>
</feature>
<sequence>VNKLERLLDLVAALLDTDRPLSRHDLRRRMPGEAYSDNDGAFRRTFERDKDELRALGLPLVVETVPGTDPPIEGYLIHRSDYEDGIPELDSDELAALHLASNLVRMEDAPADDPFFKLGGVIRDGEGPLARVPGGGNVQDLMRAAVECRVVSFGYGVEKRLVEPHRLVFSRGHWYLVGYDKVREATRVFRVDRISSGVVAGDEHFEIPGFVPEVGDELPWCYGEEEPLCARLLVDVRHAPWVVEHLGSAAVVEHRDDGSVIVETQVRKPEVFRSFALMFLEGAEILEPPELRQDMRSWLESLT</sequence>
<accession>A0A381TXX0</accession>
<dbReference type="AlphaFoldDB" id="A0A381TXX0"/>
<dbReference type="Pfam" id="PF13280">
    <property type="entry name" value="WYL"/>
    <property type="match status" value="1"/>
</dbReference>
<proteinExistence type="predicted"/>
<gene>
    <name evidence="3" type="ORF">METZ01_LOCUS71857</name>
</gene>